<reference evidence="3" key="1">
    <citation type="submission" date="2016-04" db="UniProtKB">
        <authorList>
            <consortium name="WormBaseParasite"/>
        </authorList>
    </citation>
    <scope>IDENTIFICATION</scope>
</reference>
<evidence type="ECO:0000313" key="3">
    <source>
        <dbReference type="WBParaSite" id="ACOC_0000708201-mRNA-1"/>
    </source>
</evidence>
<proteinExistence type="predicted"/>
<dbReference type="Proteomes" id="UP000267027">
    <property type="component" value="Unassembled WGS sequence"/>
</dbReference>
<name>A0A158PI27_ANGCS</name>
<dbReference type="WBParaSite" id="ACOC_0000708201-mRNA-1">
    <property type="protein sequence ID" value="ACOC_0000708201-mRNA-1"/>
    <property type="gene ID" value="ACOC_0000708201"/>
</dbReference>
<protein>
    <submittedName>
        <fullName evidence="3">PAZ domain-containing protein</fullName>
    </submittedName>
</protein>
<evidence type="ECO:0000313" key="2">
    <source>
        <dbReference type="Proteomes" id="UP000267027"/>
    </source>
</evidence>
<evidence type="ECO:0000313" key="1">
    <source>
        <dbReference type="EMBL" id="VDM58668.1"/>
    </source>
</evidence>
<sequence>MDDDAERIRVVIKKVTDNFQITSNDVPKAVSVRGIERDKCVLEVLNLAVSHEGYREISNFVAYGSMHYLYDHRSFDFSDNVLPELMDGKYMGVGLLKSVKVLEGDDDKCSPFVVRDVAKGAFHADEQNLLEKICQVSIFVDRRTGSSNFSVQTTFRPNFIRGILRLIKDGMQYTVEQYFMKYYNIQLKCPTLFTVSERGKPYTYYPLQLLAVAPSQRVTERGRTLDDDSAIIKAILQLWMELLRLALGLILVNESKAVVDLMGRRCPQSPKSFMLNVKLMMALSVGPKAWRQYCVDKIILLNIRNWLSENGVLFVGLEICNPTALSKMENERGATYKMPSVLGCGTNCCSNPQQFIGDYIYVEARQSDNIPCKRASEQNIPSGTVVYTMIVSRAINEFYLNAHSAFQELREYIPTFRFEKRLSRIGAFNFPATAREFD</sequence>
<organism evidence="3">
    <name type="scientific">Angiostrongylus costaricensis</name>
    <name type="common">Nematode worm</name>
    <dbReference type="NCBI Taxonomy" id="334426"/>
    <lineage>
        <taxon>Eukaryota</taxon>
        <taxon>Metazoa</taxon>
        <taxon>Ecdysozoa</taxon>
        <taxon>Nematoda</taxon>
        <taxon>Chromadorea</taxon>
        <taxon>Rhabditida</taxon>
        <taxon>Rhabditina</taxon>
        <taxon>Rhabditomorpha</taxon>
        <taxon>Strongyloidea</taxon>
        <taxon>Metastrongylidae</taxon>
        <taxon>Angiostrongylus</taxon>
    </lineage>
</organism>
<reference evidence="1 2" key="2">
    <citation type="submission" date="2018-11" db="EMBL/GenBank/DDBJ databases">
        <authorList>
            <consortium name="Pathogen Informatics"/>
        </authorList>
    </citation>
    <scope>NUCLEOTIDE SEQUENCE [LARGE SCALE GENOMIC DNA]</scope>
    <source>
        <strain evidence="1 2">Costa Rica</strain>
    </source>
</reference>
<dbReference type="STRING" id="334426.A0A158PI27"/>
<accession>A0A158PI27</accession>
<dbReference type="EMBL" id="UYYA01004003">
    <property type="protein sequence ID" value="VDM58668.1"/>
    <property type="molecule type" value="Genomic_DNA"/>
</dbReference>
<gene>
    <name evidence="1" type="ORF">ACOC_LOCUS7083</name>
</gene>
<dbReference type="InterPro" id="IPR036085">
    <property type="entry name" value="PAZ_dom_sf"/>
</dbReference>
<keyword evidence="2" id="KW-1185">Reference proteome</keyword>
<dbReference type="SUPFAM" id="SSF101690">
    <property type="entry name" value="PAZ domain"/>
    <property type="match status" value="1"/>
</dbReference>
<dbReference type="Gene3D" id="2.170.260.10">
    <property type="entry name" value="paz domain"/>
    <property type="match status" value="1"/>
</dbReference>
<dbReference type="AlphaFoldDB" id="A0A158PI27"/>
<dbReference type="OrthoDB" id="5867434at2759"/>